<evidence type="ECO:0000313" key="2">
    <source>
        <dbReference type="Proteomes" id="UP000499080"/>
    </source>
</evidence>
<reference evidence="1 2" key="1">
    <citation type="journal article" date="2019" name="Sci. Rep.">
        <title>Orb-weaving spider Araneus ventricosus genome elucidates the spidroin gene catalogue.</title>
        <authorList>
            <person name="Kono N."/>
            <person name="Nakamura H."/>
            <person name="Ohtoshi R."/>
            <person name="Moran D.A.P."/>
            <person name="Shinohara A."/>
            <person name="Yoshida Y."/>
            <person name="Fujiwara M."/>
            <person name="Mori M."/>
            <person name="Tomita M."/>
            <person name="Arakawa K."/>
        </authorList>
    </citation>
    <scope>NUCLEOTIDE SEQUENCE [LARGE SCALE GENOMIC DNA]</scope>
</reference>
<dbReference type="EMBL" id="BGPR01010275">
    <property type="protein sequence ID" value="GBN45259.1"/>
    <property type="molecule type" value="Genomic_DNA"/>
</dbReference>
<dbReference type="AlphaFoldDB" id="A0A4Y2P2K8"/>
<evidence type="ECO:0000313" key="1">
    <source>
        <dbReference type="EMBL" id="GBN45259.1"/>
    </source>
</evidence>
<protein>
    <submittedName>
        <fullName evidence="1">Uncharacterized protein</fullName>
    </submittedName>
</protein>
<name>A0A4Y2P2K8_ARAVE</name>
<dbReference type="Proteomes" id="UP000499080">
    <property type="component" value="Unassembled WGS sequence"/>
</dbReference>
<keyword evidence="2" id="KW-1185">Reference proteome</keyword>
<organism evidence="1 2">
    <name type="scientific">Araneus ventricosus</name>
    <name type="common">Orbweaver spider</name>
    <name type="synonym">Epeira ventricosa</name>
    <dbReference type="NCBI Taxonomy" id="182803"/>
    <lineage>
        <taxon>Eukaryota</taxon>
        <taxon>Metazoa</taxon>
        <taxon>Ecdysozoa</taxon>
        <taxon>Arthropoda</taxon>
        <taxon>Chelicerata</taxon>
        <taxon>Arachnida</taxon>
        <taxon>Araneae</taxon>
        <taxon>Araneomorphae</taxon>
        <taxon>Entelegynae</taxon>
        <taxon>Araneoidea</taxon>
        <taxon>Araneidae</taxon>
        <taxon>Araneus</taxon>
    </lineage>
</organism>
<accession>A0A4Y2P2K8</accession>
<comment type="caution">
    <text evidence="1">The sequence shown here is derived from an EMBL/GenBank/DDBJ whole genome shotgun (WGS) entry which is preliminary data.</text>
</comment>
<proteinExistence type="predicted"/>
<sequence>MHWLVTKFDIVTKMECRFPSILVLWLGREFYKGMYGNSGGIEPPNLDLDDEISVHLDEQFGDFAGEMWDLKSTGIFSISLLGAEIQIYPDDSM</sequence>
<gene>
    <name evidence="1" type="ORF">AVEN_111257_1</name>
</gene>